<evidence type="ECO:0000256" key="1">
    <source>
        <dbReference type="SAM" id="MobiDB-lite"/>
    </source>
</evidence>
<feature type="region of interest" description="Disordered" evidence="1">
    <location>
        <begin position="83"/>
        <end position="108"/>
    </location>
</feature>
<evidence type="ECO:0000256" key="2">
    <source>
        <dbReference type="SAM" id="Phobius"/>
    </source>
</evidence>
<keyword evidence="2" id="KW-1133">Transmembrane helix</keyword>
<reference evidence="3" key="1">
    <citation type="journal article" date="2023" name="Mol. Phylogenet. Evol.">
        <title>Genome-scale phylogeny and comparative genomics of the fungal order Sordariales.</title>
        <authorList>
            <person name="Hensen N."/>
            <person name="Bonometti L."/>
            <person name="Westerberg I."/>
            <person name="Brannstrom I.O."/>
            <person name="Guillou S."/>
            <person name="Cros-Aarteil S."/>
            <person name="Calhoun S."/>
            <person name="Haridas S."/>
            <person name="Kuo A."/>
            <person name="Mondo S."/>
            <person name="Pangilinan J."/>
            <person name="Riley R."/>
            <person name="LaButti K."/>
            <person name="Andreopoulos B."/>
            <person name="Lipzen A."/>
            <person name="Chen C."/>
            <person name="Yan M."/>
            <person name="Daum C."/>
            <person name="Ng V."/>
            <person name="Clum A."/>
            <person name="Steindorff A."/>
            <person name="Ohm R.A."/>
            <person name="Martin F."/>
            <person name="Silar P."/>
            <person name="Natvig D.O."/>
            <person name="Lalanne C."/>
            <person name="Gautier V."/>
            <person name="Ament-Velasquez S.L."/>
            <person name="Kruys A."/>
            <person name="Hutchinson M.I."/>
            <person name="Powell A.J."/>
            <person name="Barry K."/>
            <person name="Miller A.N."/>
            <person name="Grigoriev I.V."/>
            <person name="Debuchy R."/>
            <person name="Gladieux P."/>
            <person name="Hiltunen Thoren M."/>
            <person name="Johannesson H."/>
        </authorList>
    </citation>
    <scope>NUCLEOTIDE SEQUENCE</scope>
    <source>
        <strain evidence="3">FGSC 1904</strain>
    </source>
</reference>
<dbReference type="EMBL" id="JAUTDP010000004">
    <property type="protein sequence ID" value="KAK3399696.1"/>
    <property type="molecule type" value="Genomic_DNA"/>
</dbReference>
<feature type="region of interest" description="Disordered" evidence="1">
    <location>
        <begin position="157"/>
        <end position="178"/>
    </location>
</feature>
<gene>
    <name evidence="3" type="ORF">B0T20DRAFT_167186</name>
</gene>
<feature type="compositionally biased region" description="Basic and acidic residues" evidence="1">
    <location>
        <begin position="95"/>
        <end position="107"/>
    </location>
</feature>
<accession>A0AAE0UD08</accession>
<keyword evidence="2" id="KW-0812">Transmembrane</keyword>
<keyword evidence="4" id="KW-1185">Reference proteome</keyword>
<feature type="compositionally biased region" description="Basic residues" evidence="1">
    <location>
        <begin position="165"/>
        <end position="178"/>
    </location>
</feature>
<comment type="caution">
    <text evidence="3">The sequence shown here is derived from an EMBL/GenBank/DDBJ whole genome shotgun (WGS) entry which is preliminary data.</text>
</comment>
<protein>
    <submittedName>
        <fullName evidence="3">Uncharacterized protein</fullName>
    </submittedName>
</protein>
<dbReference type="Proteomes" id="UP001281003">
    <property type="component" value="Unassembled WGS sequence"/>
</dbReference>
<keyword evidence="2" id="KW-0472">Membrane</keyword>
<dbReference type="AlphaFoldDB" id="A0AAE0UD08"/>
<reference evidence="3" key="2">
    <citation type="submission" date="2023-07" db="EMBL/GenBank/DDBJ databases">
        <authorList>
            <consortium name="Lawrence Berkeley National Laboratory"/>
            <person name="Haridas S."/>
            <person name="Hensen N."/>
            <person name="Bonometti L."/>
            <person name="Westerberg I."/>
            <person name="Brannstrom I.O."/>
            <person name="Guillou S."/>
            <person name="Cros-Aarteil S."/>
            <person name="Calhoun S."/>
            <person name="Kuo A."/>
            <person name="Mondo S."/>
            <person name="Pangilinan J."/>
            <person name="Riley R."/>
            <person name="LaButti K."/>
            <person name="Andreopoulos B."/>
            <person name="Lipzen A."/>
            <person name="Chen C."/>
            <person name="Yanf M."/>
            <person name="Daum C."/>
            <person name="Ng V."/>
            <person name="Clum A."/>
            <person name="Steindorff A."/>
            <person name="Ohm R."/>
            <person name="Martin F."/>
            <person name="Silar P."/>
            <person name="Natvig D."/>
            <person name="Lalanne C."/>
            <person name="Gautier V."/>
            <person name="Ament-velasquez S.L."/>
            <person name="Kruys A."/>
            <person name="Hutchinson M.I."/>
            <person name="Powell A.J."/>
            <person name="Barry K."/>
            <person name="Miller A.N."/>
            <person name="Grigoriev I.V."/>
            <person name="Debuchy R."/>
            <person name="Gladieux P."/>
            <person name="Thoren M.H."/>
            <person name="Johannesson H."/>
        </authorList>
    </citation>
    <scope>NUCLEOTIDE SEQUENCE</scope>
    <source>
        <strain evidence="3">FGSC 1904</strain>
    </source>
</reference>
<evidence type="ECO:0000313" key="4">
    <source>
        <dbReference type="Proteomes" id="UP001281003"/>
    </source>
</evidence>
<name>A0AAE0UD08_SORBR</name>
<feature type="transmembrane region" description="Helical" evidence="2">
    <location>
        <begin position="20"/>
        <end position="42"/>
    </location>
</feature>
<proteinExistence type="predicted"/>
<organism evidence="3 4">
    <name type="scientific">Sordaria brevicollis</name>
    <dbReference type="NCBI Taxonomy" id="83679"/>
    <lineage>
        <taxon>Eukaryota</taxon>
        <taxon>Fungi</taxon>
        <taxon>Dikarya</taxon>
        <taxon>Ascomycota</taxon>
        <taxon>Pezizomycotina</taxon>
        <taxon>Sordariomycetes</taxon>
        <taxon>Sordariomycetidae</taxon>
        <taxon>Sordariales</taxon>
        <taxon>Sordariaceae</taxon>
        <taxon>Sordaria</taxon>
    </lineage>
</organism>
<sequence>MFSSPCTTLPTSVSTLTGAVHGPSASLLCLFIHAFLPLFLFLWGDLLHFFASLFVNDLWSHTLLVFFFPQCYLTVQPVKVNTTSNYRRRSPPGHQRKDSIHSTKEQMDQTPFPRKILPLWFQPTSVLKGQTSKSPCLRYRRQCFPFPFHPPRLKPTASSTVENHHHLHHHHLLRSTVT</sequence>
<evidence type="ECO:0000313" key="3">
    <source>
        <dbReference type="EMBL" id="KAK3399696.1"/>
    </source>
</evidence>